<gene>
    <name evidence="3" type="ORF">GCU69_07590</name>
</gene>
<feature type="transmembrane region" description="Helical" evidence="2">
    <location>
        <begin position="126"/>
        <end position="145"/>
    </location>
</feature>
<accession>A0ABQ7FMT5</accession>
<evidence type="ECO:0000256" key="2">
    <source>
        <dbReference type="SAM" id="Phobius"/>
    </source>
</evidence>
<feature type="transmembrane region" description="Helical" evidence="2">
    <location>
        <begin position="62"/>
        <end position="83"/>
    </location>
</feature>
<evidence type="ECO:0000256" key="1">
    <source>
        <dbReference type="SAM" id="MobiDB-lite"/>
    </source>
</evidence>
<feature type="transmembrane region" description="Helical" evidence="2">
    <location>
        <begin position="95"/>
        <end position="114"/>
    </location>
</feature>
<dbReference type="EMBL" id="WHPN01000180">
    <property type="protein sequence ID" value="KAF4409715.1"/>
    <property type="molecule type" value="Genomic_DNA"/>
</dbReference>
<name>A0ABQ7FMT5_9ACTN</name>
<proteinExistence type="predicted"/>
<dbReference type="Proteomes" id="UP000621266">
    <property type="component" value="Unassembled WGS sequence"/>
</dbReference>
<keyword evidence="4" id="KW-1185">Reference proteome</keyword>
<evidence type="ECO:0000313" key="3">
    <source>
        <dbReference type="EMBL" id="KAF4409715.1"/>
    </source>
</evidence>
<keyword evidence="2" id="KW-1133">Transmembrane helix</keyword>
<protein>
    <submittedName>
        <fullName evidence="3">DUF5134 domain-containing protein</fullName>
    </submittedName>
</protein>
<organism evidence="3 4">
    <name type="scientific">Streptomyces lycii</name>
    <dbReference type="NCBI Taxonomy" id="2654337"/>
    <lineage>
        <taxon>Bacteria</taxon>
        <taxon>Bacillati</taxon>
        <taxon>Actinomycetota</taxon>
        <taxon>Actinomycetes</taxon>
        <taxon>Kitasatosporales</taxon>
        <taxon>Streptomycetaceae</taxon>
        <taxon>Streptomyces</taxon>
    </lineage>
</organism>
<keyword evidence="2" id="KW-0472">Membrane</keyword>
<sequence>MHGSPLAGWLLVAVCGASAGYCLLRMPYCAPGPRRMAAGEALMGTGMAAMAVPVAAVAGLPWLPWLLAGVFAGSLVLAASCLLSGPADRHHLHHAVGAAAMVYMALSAPAGHAAGHAAHGSGGRAGVIPVLAGLLLVYFAGYVLAAGARLVPPPPATAPGSAATGGSRSAGTRRWPPATGGPDGVRPHRAGPHRTAPDRKHAAGDLAGRSGRTRAWAQAPELVTACRVAMGIGMLVMLPAL</sequence>
<feature type="transmembrane region" description="Helical" evidence="2">
    <location>
        <begin position="36"/>
        <end position="56"/>
    </location>
</feature>
<feature type="region of interest" description="Disordered" evidence="1">
    <location>
        <begin position="156"/>
        <end position="214"/>
    </location>
</feature>
<feature type="transmembrane region" description="Helical" evidence="2">
    <location>
        <begin position="6"/>
        <end position="24"/>
    </location>
</feature>
<comment type="caution">
    <text evidence="3">The sequence shown here is derived from an EMBL/GenBank/DDBJ whole genome shotgun (WGS) entry which is preliminary data.</text>
</comment>
<dbReference type="RefSeq" id="WP_156205463.1">
    <property type="nucleotide sequence ID" value="NZ_WHPN01000180.1"/>
</dbReference>
<dbReference type="Pfam" id="PF17197">
    <property type="entry name" value="DUF5134"/>
    <property type="match status" value="1"/>
</dbReference>
<dbReference type="InterPro" id="IPR033458">
    <property type="entry name" value="DUF5134"/>
</dbReference>
<evidence type="ECO:0000313" key="4">
    <source>
        <dbReference type="Proteomes" id="UP000621266"/>
    </source>
</evidence>
<feature type="compositionally biased region" description="Low complexity" evidence="1">
    <location>
        <begin position="158"/>
        <end position="174"/>
    </location>
</feature>
<reference evidence="3 4" key="1">
    <citation type="submission" date="2019-10" db="EMBL/GenBank/DDBJ databases">
        <title>Streptomyces tenebrisbrunneis sp.nov., an endogenous actinomycete isolated from of Lycium ruthenicum.</title>
        <authorList>
            <person name="Ma L."/>
        </authorList>
    </citation>
    <scope>NUCLEOTIDE SEQUENCE [LARGE SCALE GENOMIC DNA]</scope>
    <source>
        <strain evidence="3 4">TRM 66187</strain>
    </source>
</reference>
<keyword evidence="2" id="KW-0812">Transmembrane</keyword>